<reference evidence="2" key="1">
    <citation type="journal article" date="2011" name="MBio">
        <title>Novel metabolic attributes of the genus Cyanothece, comprising a group of unicellular nitrogen-fixing Cyanobacteria.</title>
        <authorList>
            <person name="Bandyopadhyay A."/>
            <person name="Elvitigala T."/>
            <person name="Welsh E."/>
            <person name="Stockel J."/>
            <person name="Liberton M."/>
            <person name="Min H."/>
            <person name="Sherman L.A."/>
            <person name="Pakrasi H.B."/>
        </authorList>
    </citation>
    <scope>NUCLEOTIDE SEQUENCE [LARGE SCALE GENOMIC DNA]</scope>
    <source>
        <strain evidence="2">PCC 8801</strain>
    </source>
</reference>
<name>B7K5P4_RIPO1</name>
<sequence length="41" mass="4710">MLIFRNIKISFSQKGNTEIEESGEKFLRLPIVLVCAAIRED</sequence>
<dbReference type="STRING" id="41431.PCC8801_2776"/>
<dbReference type="EMBL" id="CP001287">
    <property type="protein sequence ID" value="ACK66777.1"/>
    <property type="molecule type" value="Genomic_DNA"/>
</dbReference>
<dbReference type="HOGENOM" id="CLU_3268874_0_0_3"/>
<protein>
    <submittedName>
        <fullName evidence="1">Uncharacterized protein</fullName>
    </submittedName>
</protein>
<keyword evidence="2" id="KW-1185">Reference proteome</keyword>
<dbReference type="AlphaFoldDB" id="B7K5P4"/>
<dbReference type="Proteomes" id="UP000008204">
    <property type="component" value="Chromosome"/>
</dbReference>
<evidence type="ECO:0000313" key="2">
    <source>
        <dbReference type="Proteomes" id="UP000008204"/>
    </source>
</evidence>
<proteinExistence type="predicted"/>
<gene>
    <name evidence="1" type="ordered locus">PCC8801_2776</name>
</gene>
<evidence type="ECO:0000313" key="1">
    <source>
        <dbReference type="EMBL" id="ACK66777.1"/>
    </source>
</evidence>
<dbReference type="KEGG" id="cyp:PCC8801_2776"/>
<accession>B7K5P4</accession>
<organism evidence="1 2">
    <name type="scientific">Rippkaea orientalis (strain PCC 8801 / RF-1)</name>
    <name type="common">Cyanothece sp. (strain PCC 8801)</name>
    <dbReference type="NCBI Taxonomy" id="41431"/>
    <lineage>
        <taxon>Bacteria</taxon>
        <taxon>Bacillati</taxon>
        <taxon>Cyanobacteriota</taxon>
        <taxon>Cyanophyceae</taxon>
        <taxon>Oscillatoriophycideae</taxon>
        <taxon>Chroococcales</taxon>
        <taxon>Aphanothecaceae</taxon>
        <taxon>Rippkaea</taxon>
        <taxon>Rippkaea orientalis</taxon>
    </lineage>
</organism>